<comment type="caution">
    <text evidence="2">The sequence shown here is derived from an EMBL/GenBank/DDBJ whole genome shotgun (WGS) entry which is preliminary data.</text>
</comment>
<evidence type="ECO:0000259" key="1">
    <source>
        <dbReference type="Pfam" id="PF26479"/>
    </source>
</evidence>
<evidence type="ECO:0000313" key="2">
    <source>
        <dbReference type="EMBL" id="MCL9816152.1"/>
    </source>
</evidence>
<dbReference type="EMBL" id="JAKRVX010000002">
    <property type="protein sequence ID" value="MCL9816152.1"/>
    <property type="molecule type" value="Genomic_DNA"/>
</dbReference>
<proteinExistence type="predicted"/>
<gene>
    <name evidence="2" type="ORF">AArcSt2_04265</name>
</gene>
<dbReference type="InterPro" id="IPR058465">
    <property type="entry name" value="DUF8152"/>
</dbReference>
<dbReference type="Pfam" id="PF26479">
    <property type="entry name" value="DUF8152"/>
    <property type="match status" value="1"/>
</dbReference>
<dbReference type="RefSeq" id="WP_250583178.1">
    <property type="nucleotide sequence ID" value="NZ_JAKRVX010000002.1"/>
</dbReference>
<reference evidence="2" key="1">
    <citation type="journal article" date="2022" name="Syst. Appl. Microbiol.">
        <title>Natronocalculus amylovorans gen. nov., sp. nov., and Natranaeroarchaeum aerophilus sp. nov., dominant culturable amylolytic natronoarchaea from hypersaline soda lakes in southwestern Siberia.</title>
        <authorList>
            <person name="Sorokin D.Y."/>
            <person name="Elcheninov A.G."/>
            <person name="Khizhniak T.V."/>
            <person name="Koenen M."/>
            <person name="Bale N.J."/>
            <person name="Damste J.S.S."/>
            <person name="Kublanov I.V."/>
        </authorList>
    </citation>
    <scope>NUCLEOTIDE SEQUENCE</scope>
    <source>
        <strain evidence="2">AArc-St2</strain>
    </source>
</reference>
<dbReference type="AlphaFoldDB" id="A0AAE3FV60"/>
<accession>A0AAE3FV60</accession>
<dbReference type="Proteomes" id="UP001203207">
    <property type="component" value="Unassembled WGS sequence"/>
</dbReference>
<name>A0AAE3FV60_9EURY</name>
<keyword evidence="3" id="KW-1185">Reference proteome</keyword>
<protein>
    <recommendedName>
        <fullName evidence="1">DUF8152 domain-containing protein</fullName>
    </recommendedName>
</protein>
<reference evidence="2" key="2">
    <citation type="submission" date="2022-02" db="EMBL/GenBank/DDBJ databases">
        <authorList>
            <person name="Elcheninov A.G."/>
            <person name="Sorokin D.Y."/>
            <person name="Kublanov I.V."/>
        </authorList>
    </citation>
    <scope>NUCLEOTIDE SEQUENCE</scope>
    <source>
        <strain evidence="2">AArc-St2</strain>
    </source>
</reference>
<organism evidence="2 3">
    <name type="scientific">Natronocalculus amylovorans</name>
    <dbReference type="NCBI Taxonomy" id="2917812"/>
    <lineage>
        <taxon>Archaea</taxon>
        <taxon>Methanobacteriati</taxon>
        <taxon>Methanobacteriota</taxon>
        <taxon>Stenosarchaea group</taxon>
        <taxon>Halobacteria</taxon>
        <taxon>Halobacteriales</taxon>
        <taxon>Haloferacaceae</taxon>
        <taxon>Natronocalculus</taxon>
    </lineage>
</organism>
<evidence type="ECO:0000313" key="3">
    <source>
        <dbReference type="Proteomes" id="UP001203207"/>
    </source>
</evidence>
<feature type="domain" description="DUF8152" evidence="1">
    <location>
        <begin position="18"/>
        <end position="102"/>
    </location>
</feature>
<sequence>MMSDRHPYDIPKRRQAALDALCEHLIATGEQPIDPATNRWLAEAEAVARDAASDGISPDAQTKRIQQVQMLLESADEISEPTAAAHVAAAVDCCVQLLSENDSE</sequence>